<dbReference type="EMBL" id="BGPR01027968">
    <property type="protein sequence ID" value="GBN98852.1"/>
    <property type="molecule type" value="Genomic_DNA"/>
</dbReference>
<gene>
    <name evidence="1" type="ORF">AVEN_194163_1</name>
</gene>
<proteinExistence type="predicted"/>
<evidence type="ECO:0000313" key="2">
    <source>
        <dbReference type="Proteomes" id="UP000499080"/>
    </source>
</evidence>
<feature type="non-terminal residue" evidence="1">
    <location>
        <position position="1"/>
    </location>
</feature>
<reference evidence="1 2" key="1">
    <citation type="journal article" date="2019" name="Sci. Rep.">
        <title>Orb-weaving spider Araneus ventricosus genome elucidates the spidroin gene catalogue.</title>
        <authorList>
            <person name="Kono N."/>
            <person name="Nakamura H."/>
            <person name="Ohtoshi R."/>
            <person name="Moran D.A.P."/>
            <person name="Shinohara A."/>
            <person name="Yoshida Y."/>
            <person name="Fujiwara M."/>
            <person name="Mori M."/>
            <person name="Tomita M."/>
            <person name="Arakawa K."/>
        </authorList>
    </citation>
    <scope>NUCLEOTIDE SEQUENCE [LARGE SCALE GENOMIC DNA]</scope>
</reference>
<accession>A0A4Y2TE31</accession>
<dbReference type="Proteomes" id="UP000499080">
    <property type="component" value="Unassembled WGS sequence"/>
</dbReference>
<keyword evidence="2" id="KW-1185">Reference proteome</keyword>
<name>A0A4Y2TE31_ARAVE</name>
<evidence type="ECO:0000313" key="1">
    <source>
        <dbReference type="EMBL" id="GBN98852.1"/>
    </source>
</evidence>
<sequence length="25" mass="2709">APGTSIPPCPHGAWDIYSSLSPWRL</sequence>
<feature type="non-terminal residue" evidence="1">
    <location>
        <position position="25"/>
    </location>
</feature>
<protein>
    <submittedName>
        <fullName evidence="1">Uncharacterized protein</fullName>
    </submittedName>
</protein>
<dbReference type="AlphaFoldDB" id="A0A4Y2TE31"/>
<comment type="caution">
    <text evidence="1">The sequence shown here is derived from an EMBL/GenBank/DDBJ whole genome shotgun (WGS) entry which is preliminary data.</text>
</comment>
<organism evidence="1 2">
    <name type="scientific">Araneus ventricosus</name>
    <name type="common">Orbweaver spider</name>
    <name type="synonym">Epeira ventricosa</name>
    <dbReference type="NCBI Taxonomy" id="182803"/>
    <lineage>
        <taxon>Eukaryota</taxon>
        <taxon>Metazoa</taxon>
        <taxon>Ecdysozoa</taxon>
        <taxon>Arthropoda</taxon>
        <taxon>Chelicerata</taxon>
        <taxon>Arachnida</taxon>
        <taxon>Araneae</taxon>
        <taxon>Araneomorphae</taxon>
        <taxon>Entelegynae</taxon>
        <taxon>Araneoidea</taxon>
        <taxon>Araneidae</taxon>
        <taxon>Araneus</taxon>
    </lineage>
</organism>